<feature type="compositionally biased region" description="Gly residues" evidence="1">
    <location>
        <begin position="225"/>
        <end position="242"/>
    </location>
</feature>
<organism evidence="2 3">
    <name type="scientific">Candidatus Borkfalkia faecigallinarum</name>
    <dbReference type="NCBI Taxonomy" id="2838509"/>
    <lineage>
        <taxon>Bacteria</taxon>
        <taxon>Bacillati</taxon>
        <taxon>Bacillota</taxon>
        <taxon>Clostridia</taxon>
        <taxon>Christensenellales</taxon>
        <taxon>Christensenellaceae</taxon>
        <taxon>Candidatus Borkfalkia</taxon>
    </lineage>
</organism>
<comment type="caution">
    <text evidence="2">The sequence shown here is derived from an EMBL/GenBank/DDBJ whole genome shotgun (WGS) entry which is preliminary data.</text>
</comment>
<evidence type="ECO:0000313" key="3">
    <source>
        <dbReference type="Proteomes" id="UP000824249"/>
    </source>
</evidence>
<reference evidence="2" key="2">
    <citation type="submission" date="2021-04" db="EMBL/GenBank/DDBJ databases">
        <authorList>
            <person name="Gilroy R."/>
        </authorList>
    </citation>
    <scope>NUCLEOTIDE SEQUENCE</scope>
    <source>
        <strain evidence="2">26628</strain>
    </source>
</reference>
<feature type="compositionally biased region" description="Low complexity" evidence="1">
    <location>
        <begin position="194"/>
        <end position="224"/>
    </location>
</feature>
<reference evidence="2" key="1">
    <citation type="journal article" date="2021" name="PeerJ">
        <title>Extensive microbial diversity within the chicken gut microbiome revealed by metagenomics and culture.</title>
        <authorList>
            <person name="Gilroy R."/>
            <person name="Ravi A."/>
            <person name="Getino M."/>
            <person name="Pursley I."/>
            <person name="Horton D.L."/>
            <person name="Alikhan N.F."/>
            <person name="Baker D."/>
            <person name="Gharbi K."/>
            <person name="Hall N."/>
            <person name="Watson M."/>
            <person name="Adriaenssens E.M."/>
            <person name="Foster-Nyarko E."/>
            <person name="Jarju S."/>
            <person name="Secka A."/>
            <person name="Antonio M."/>
            <person name="Oren A."/>
            <person name="Chaudhuri R.R."/>
            <person name="La Ragione R."/>
            <person name="Hildebrand F."/>
            <person name="Pallen M.J."/>
        </authorList>
    </citation>
    <scope>NUCLEOTIDE SEQUENCE</scope>
    <source>
        <strain evidence="2">26628</strain>
    </source>
</reference>
<protein>
    <submittedName>
        <fullName evidence="2">Uncharacterized protein</fullName>
    </submittedName>
</protein>
<dbReference type="Proteomes" id="UP000824249">
    <property type="component" value="Unassembled WGS sequence"/>
</dbReference>
<dbReference type="AlphaFoldDB" id="A0A9D1VTI8"/>
<gene>
    <name evidence="2" type="ORF">H9737_01785</name>
</gene>
<dbReference type="EMBL" id="DXFD01000028">
    <property type="protein sequence ID" value="HIX46407.1"/>
    <property type="molecule type" value="Genomic_DNA"/>
</dbReference>
<sequence length="388" mass="40605">MNYIKKLCILKQVASGFAADGREVSALLTAESLGGRLTLTLAPIGFAPLAAGRYRCVVQDADGRREAFDLPVPSGACVRRAGGLDIARGIGCAVCFVGGKATCVAFGKTGEGAYDPKAMCAAEGEAPMRAQTPPAIPAPTRAADPMQPARAADPIQPTRAQTPPPDPPYDDEMLATENYFEKEGGAPSGEACAEKTGAAPAEETGGAQAADGLYAGGPCADDGAPAGGGTGEGKAAEGGGQEKGAESGARDGNAQARAVTGENAQTLFRLHGGENAEPCYYDRVRADLDALFARHPAERELADCIPYSRWARVNFARNKYYAVGVICDEKKPQYICYGVPAEAHGEPPAALKGFCSFLPLSVFEPEGRGYWMMFQDAETGRCVRIERK</sequence>
<feature type="compositionally biased region" description="Low complexity" evidence="1">
    <location>
        <begin position="129"/>
        <end position="145"/>
    </location>
</feature>
<evidence type="ECO:0000256" key="1">
    <source>
        <dbReference type="SAM" id="MobiDB-lite"/>
    </source>
</evidence>
<accession>A0A9D1VTI8</accession>
<feature type="region of interest" description="Disordered" evidence="1">
    <location>
        <begin position="129"/>
        <end position="257"/>
    </location>
</feature>
<proteinExistence type="predicted"/>
<name>A0A9D1VTI8_9FIRM</name>
<evidence type="ECO:0000313" key="2">
    <source>
        <dbReference type="EMBL" id="HIX46407.1"/>
    </source>
</evidence>